<evidence type="ECO:0000313" key="1">
    <source>
        <dbReference type="EMBL" id="VYT72637.1"/>
    </source>
</evidence>
<dbReference type="Pfam" id="PF10991">
    <property type="entry name" value="Enc34_ssDNA-bd"/>
    <property type="match status" value="1"/>
</dbReference>
<protein>
    <recommendedName>
        <fullName evidence="2">DUF2815 family protein</fullName>
    </recommendedName>
</protein>
<dbReference type="SUPFAM" id="SSF50249">
    <property type="entry name" value="Nucleic acid-binding proteins"/>
    <property type="match status" value="1"/>
</dbReference>
<dbReference type="AlphaFoldDB" id="A0A6N2Z326"/>
<name>A0A6N2Z326_9FIRM</name>
<evidence type="ECO:0008006" key="2">
    <source>
        <dbReference type="Google" id="ProtNLM"/>
    </source>
</evidence>
<accession>A0A6N2Z326</accession>
<proteinExistence type="predicted"/>
<sequence length="189" mass="21426">MKSIKISTGLVRLSYAHLAEPNEDPNGNRTYNCQLIFDKNDKTTARIQDAIKRLKTEDDVISLFNKKFKDLKDPLRDGDEDEADFVTAQPEVYNGKYFISAKSDRKPKCYDKDKSPIDDFEIEEELYSGCYVQAVVNIYAYNFKNQSKGFGVGLLAVRKIKDGQQLGGATVSEADFDDDDFGDDENVFD</sequence>
<gene>
    <name evidence="1" type="ORF">VRLFYP33_00377</name>
</gene>
<dbReference type="Gene3D" id="2.40.50.140">
    <property type="entry name" value="Nucleic acid-binding proteins"/>
    <property type="match status" value="1"/>
</dbReference>
<dbReference type="RefSeq" id="WP_156704028.1">
    <property type="nucleotide sequence ID" value="NZ_CACRUX010000012.1"/>
</dbReference>
<dbReference type="EMBL" id="CACRUX010000012">
    <property type="protein sequence ID" value="VYT72637.1"/>
    <property type="molecule type" value="Genomic_DNA"/>
</dbReference>
<dbReference type="InterPro" id="IPR022595">
    <property type="entry name" value="Enc34_ssDNA-bd"/>
</dbReference>
<reference evidence="1" key="1">
    <citation type="submission" date="2019-11" db="EMBL/GenBank/DDBJ databases">
        <authorList>
            <person name="Feng L."/>
        </authorList>
    </citation>
    <scope>NUCLEOTIDE SEQUENCE</scope>
    <source>
        <strain evidence="1">VrattiLFYP33</strain>
    </source>
</reference>
<organism evidence="1">
    <name type="scientific">Veillonella ratti</name>
    <dbReference type="NCBI Taxonomy" id="103892"/>
    <lineage>
        <taxon>Bacteria</taxon>
        <taxon>Bacillati</taxon>
        <taxon>Bacillota</taxon>
        <taxon>Negativicutes</taxon>
        <taxon>Veillonellales</taxon>
        <taxon>Veillonellaceae</taxon>
        <taxon>Veillonella</taxon>
    </lineage>
</organism>
<dbReference type="InterPro" id="IPR012340">
    <property type="entry name" value="NA-bd_OB-fold"/>
</dbReference>